<dbReference type="Proteomes" id="UP000245631">
    <property type="component" value="Unassembled WGS sequence"/>
</dbReference>
<keyword evidence="4 6" id="KW-1133">Transmembrane helix</keyword>
<dbReference type="InterPro" id="IPR050448">
    <property type="entry name" value="OpgB/LTA_synthase_biosynth"/>
</dbReference>
<dbReference type="InterPro" id="IPR017850">
    <property type="entry name" value="Alkaline_phosphatase_core_sf"/>
</dbReference>
<gene>
    <name evidence="8" type="ORF">C8D77_103224</name>
</gene>
<reference evidence="8 9" key="1">
    <citation type="submission" date="2018-05" db="EMBL/GenBank/DDBJ databases">
        <title>Genomic Encyclopedia of Type Strains, Phase IV (KMG-IV): sequencing the most valuable type-strain genomes for metagenomic binning, comparative biology and taxonomic classification.</title>
        <authorList>
            <person name="Goeker M."/>
        </authorList>
    </citation>
    <scope>NUCLEOTIDE SEQUENCE [LARGE SCALE GENOMIC DNA]</scope>
    <source>
        <strain evidence="8 9">DSM 2626</strain>
    </source>
</reference>
<organism evidence="8 9">
    <name type="scientific">Rhizobium loti</name>
    <name type="common">Mesorhizobium loti</name>
    <dbReference type="NCBI Taxonomy" id="381"/>
    <lineage>
        <taxon>Bacteria</taxon>
        <taxon>Pseudomonadati</taxon>
        <taxon>Pseudomonadota</taxon>
        <taxon>Alphaproteobacteria</taxon>
        <taxon>Hyphomicrobiales</taxon>
        <taxon>Phyllobacteriaceae</taxon>
        <taxon>Mesorhizobium</taxon>
    </lineage>
</organism>
<dbReference type="SUPFAM" id="SSF53649">
    <property type="entry name" value="Alkaline phosphatase-like"/>
    <property type="match status" value="1"/>
</dbReference>
<dbReference type="CDD" id="cd16015">
    <property type="entry name" value="LTA_synthase"/>
    <property type="match status" value="1"/>
</dbReference>
<evidence type="ECO:0000313" key="9">
    <source>
        <dbReference type="Proteomes" id="UP000245631"/>
    </source>
</evidence>
<sequence length="547" mass="58978">MMRGFTVNGYSVSGSLISVTTVGSLTWLVSLIYFQEKGLLAALGLGVLVALVLLDGLRDKRADQRESRWFRLYFSLIPCFLFLVYVYLESVFGYFDWGAMFMHAGAGMLTPGVVFDYLWNTGNTMLVILVVLFGLGALKARGTLTRGLDVALMAFFLAANPMLTRPIAAAIHPNPLHDFLSKRFVDISSLTEPEAEAASATAGPKNLIHIFIESAERTYMDEEFGDVMGPLLEFERRGVSAANMVQLAYTNNSISGMVAANCGTPLLITFFTTRQYLEENSQFLPGLTCLGDVLKARGYQQNFVTGWALSFTGQGTFYSTHGYSSLFGGSQVVAAVAGRGSAFGADDAEVLDLSLDVLRRAQRDGKPFSLTIAVSGGHAMDGYLTDKCIGKTGLSPQTPNILHAVKCTNMLIADFIHKAEAEGLMANTVLALQSDHLSAPSKVTDRLNTHERRNFFSLSGAGVPAKTHTGLSGTIDIFPTILDALGVPPPNGQAAFGVSLLGDRPTLAQELGQARFDDAIHAEDVLVRSFWQPKPERKAAGPGTDAL</sequence>
<proteinExistence type="predicted"/>
<evidence type="ECO:0000256" key="2">
    <source>
        <dbReference type="ARBA" id="ARBA00022475"/>
    </source>
</evidence>
<feature type="transmembrane region" description="Helical" evidence="6">
    <location>
        <begin position="39"/>
        <end position="57"/>
    </location>
</feature>
<dbReference type="PANTHER" id="PTHR47371:SF3">
    <property type="entry name" value="PHOSPHOGLYCEROL TRANSFERASE I"/>
    <property type="match status" value="1"/>
</dbReference>
<evidence type="ECO:0000256" key="6">
    <source>
        <dbReference type="SAM" id="Phobius"/>
    </source>
</evidence>
<dbReference type="PANTHER" id="PTHR47371">
    <property type="entry name" value="LIPOTEICHOIC ACID SYNTHASE"/>
    <property type="match status" value="1"/>
</dbReference>
<feature type="transmembrane region" description="Helical" evidence="6">
    <location>
        <begin position="117"/>
        <end position="138"/>
    </location>
</feature>
<feature type="transmembrane region" description="Helical" evidence="6">
    <location>
        <begin position="150"/>
        <end position="171"/>
    </location>
</feature>
<feature type="transmembrane region" description="Helical" evidence="6">
    <location>
        <begin position="69"/>
        <end position="88"/>
    </location>
</feature>
<keyword evidence="8" id="KW-0808">Transferase</keyword>
<dbReference type="GO" id="GO:0016740">
    <property type="term" value="F:transferase activity"/>
    <property type="evidence" value="ECO:0007669"/>
    <property type="project" value="UniProtKB-KW"/>
</dbReference>
<evidence type="ECO:0000256" key="5">
    <source>
        <dbReference type="ARBA" id="ARBA00023136"/>
    </source>
</evidence>
<dbReference type="Pfam" id="PF00884">
    <property type="entry name" value="Sulfatase"/>
    <property type="match status" value="1"/>
</dbReference>
<evidence type="ECO:0000313" key="8">
    <source>
        <dbReference type="EMBL" id="PWJ91527.1"/>
    </source>
</evidence>
<dbReference type="AlphaFoldDB" id="A0A8E3B5N2"/>
<feature type="transmembrane region" description="Helical" evidence="6">
    <location>
        <begin position="12"/>
        <end position="33"/>
    </location>
</feature>
<comment type="caution">
    <text evidence="8">The sequence shown here is derived from an EMBL/GenBank/DDBJ whole genome shotgun (WGS) entry which is preliminary data.</text>
</comment>
<dbReference type="Gene3D" id="3.40.720.10">
    <property type="entry name" value="Alkaline Phosphatase, subunit A"/>
    <property type="match status" value="1"/>
</dbReference>
<name>A0A8E3B5N2_RHILI</name>
<evidence type="ECO:0000256" key="1">
    <source>
        <dbReference type="ARBA" id="ARBA00004651"/>
    </source>
</evidence>
<accession>A0A8E3B5N2</accession>
<feature type="domain" description="Sulfatase N-terminal" evidence="7">
    <location>
        <begin position="205"/>
        <end position="487"/>
    </location>
</feature>
<dbReference type="InterPro" id="IPR000917">
    <property type="entry name" value="Sulfatase_N"/>
</dbReference>
<keyword evidence="3 6" id="KW-0812">Transmembrane</keyword>
<protein>
    <submittedName>
        <fullName evidence="8">Phosphoglycerol transferase</fullName>
    </submittedName>
</protein>
<keyword evidence="2" id="KW-1003">Cell membrane</keyword>
<dbReference type="EMBL" id="QGGH01000003">
    <property type="protein sequence ID" value="PWJ91527.1"/>
    <property type="molecule type" value="Genomic_DNA"/>
</dbReference>
<evidence type="ECO:0000256" key="4">
    <source>
        <dbReference type="ARBA" id="ARBA00022989"/>
    </source>
</evidence>
<comment type="subcellular location">
    <subcellularLocation>
        <location evidence="1">Cell membrane</location>
        <topology evidence="1">Multi-pass membrane protein</topology>
    </subcellularLocation>
</comment>
<dbReference type="GO" id="GO:0005886">
    <property type="term" value="C:plasma membrane"/>
    <property type="evidence" value="ECO:0007669"/>
    <property type="project" value="UniProtKB-SubCell"/>
</dbReference>
<evidence type="ECO:0000259" key="7">
    <source>
        <dbReference type="Pfam" id="PF00884"/>
    </source>
</evidence>
<keyword evidence="5 6" id="KW-0472">Membrane</keyword>
<evidence type="ECO:0000256" key="3">
    <source>
        <dbReference type="ARBA" id="ARBA00022692"/>
    </source>
</evidence>